<protein>
    <recommendedName>
        <fullName evidence="2">Amidohydrolase-related domain-containing protein</fullName>
    </recommendedName>
</protein>
<evidence type="ECO:0000313" key="3">
    <source>
        <dbReference type="EMBL" id="GIH19752.1"/>
    </source>
</evidence>
<keyword evidence="1" id="KW-0456">Lyase</keyword>
<dbReference type="Proteomes" id="UP000642748">
    <property type="component" value="Unassembled WGS sequence"/>
</dbReference>
<dbReference type="AlphaFoldDB" id="A0A8J3VUN0"/>
<evidence type="ECO:0000313" key="4">
    <source>
        <dbReference type="Proteomes" id="UP000642748"/>
    </source>
</evidence>
<comment type="caution">
    <text evidence="3">The sequence shown here is derived from an EMBL/GenBank/DDBJ whole genome shotgun (WGS) entry which is preliminary data.</text>
</comment>
<reference evidence="3" key="1">
    <citation type="submission" date="2021-01" db="EMBL/GenBank/DDBJ databases">
        <title>Whole genome shotgun sequence of Rugosimonospora africana NBRC 104875.</title>
        <authorList>
            <person name="Komaki H."/>
            <person name="Tamura T."/>
        </authorList>
    </citation>
    <scope>NUCLEOTIDE SEQUENCE</scope>
    <source>
        <strain evidence="3">NBRC 104875</strain>
    </source>
</reference>
<keyword evidence="4" id="KW-1185">Reference proteome</keyword>
<name>A0A8J3VUN0_9ACTN</name>
<dbReference type="PANTHER" id="PTHR21240">
    <property type="entry name" value="2-AMINO-3-CARBOXYLMUCONATE-6-SEMIALDEHYDE DECARBOXYLASE"/>
    <property type="match status" value="1"/>
</dbReference>
<dbReference type="Pfam" id="PF04909">
    <property type="entry name" value="Amidohydro_2"/>
    <property type="match status" value="1"/>
</dbReference>
<dbReference type="GO" id="GO:0019748">
    <property type="term" value="P:secondary metabolic process"/>
    <property type="evidence" value="ECO:0007669"/>
    <property type="project" value="TreeGrafter"/>
</dbReference>
<evidence type="ECO:0000256" key="1">
    <source>
        <dbReference type="ARBA" id="ARBA00023239"/>
    </source>
</evidence>
<dbReference type="PANTHER" id="PTHR21240:SF28">
    <property type="entry name" value="ISO-OROTATE DECARBOXYLASE (EUROFUNG)"/>
    <property type="match status" value="1"/>
</dbReference>
<dbReference type="GO" id="GO:0016831">
    <property type="term" value="F:carboxy-lyase activity"/>
    <property type="evidence" value="ECO:0007669"/>
    <property type="project" value="InterPro"/>
</dbReference>
<dbReference type="InterPro" id="IPR032466">
    <property type="entry name" value="Metal_Hydrolase"/>
</dbReference>
<dbReference type="InterPro" id="IPR032465">
    <property type="entry name" value="ACMSD"/>
</dbReference>
<sequence>MQVPELTRAKRLLDCHFHWYPQHVEDGLNRSNGRTRRHTADWYDLEGQLARMDALDRPVDVISSTGPFTGLFTNTEIGAGDSRALTRLHNETMADGQRRYPGRFWGTCVLPLLEPDVALTELEYAVGTLGLVGVNIPGRIGAEVNLDDPRYEELYDRIEALGVPLFIHPNDEAFEGALGGYNGALHLSLGRVIDVSVSAYRLVLSGVLERHPDLKLIMSHAGGALPYQAGRMDKNSGAAGLPKSPTEYLRRIYTDTVMPQAASVGFAIGFYGADHVMYGSDYPCWDPDAALRVIDELDLDDESLDRITYRNAYELYGLGRRAAGSGAGDRVPAGTAPR</sequence>
<gene>
    <name evidence="3" type="ORF">Raf01_79240</name>
</gene>
<dbReference type="SUPFAM" id="SSF51556">
    <property type="entry name" value="Metallo-dependent hydrolases"/>
    <property type="match status" value="1"/>
</dbReference>
<feature type="domain" description="Amidohydrolase-related" evidence="2">
    <location>
        <begin position="14"/>
        <end position="318"/>
    </location>
</feature>
<organism evidence="3 4">
    <name type="scientific">Rugosimonospora africana</name>
    <dbReference type="NCBI Taxonomy" id="556532"/>
    <lineage>
        <taxon>Bacteria</taxon>
        <taxon>Bacillati</taxon>
        <taxon>Actinomycetota</taxon>
        <taxon>Actinomycetes</taxon>
        <taxon>Micromonosporales</taxon>
        <taxon>Micromonosporaceae</taxon>
        <taxon>Rugosimonospora</taxon>
    </lineage>
</organism>
<dbReference type="Gene3D" id="3.20.20.140">
    <property type="entry name" value="Metal-dependent hydrolases"/>
    <property type="match status" value="1"/>
</dbReference>
<evidence type="ECO:0000259" key="2">
    <source>
        <dbReference type="Pfam" id="PF04909"/>
    </source>
</evidence>
<dbReference type="GO" id="GO:0005737">
    <property type="term" value="C:cytoplasm"/>
    <property type="evidence" value="ECO:0007669"/>
    <property type="project" value="TreeGrafter"/>
</dbReference>
<proteinExistence type="predicted"/>
<dbReference type="GO" id="GO:0016787">
    <property type="term" value="F:hydrolase activity"/>
    <property type="evidence" value="ECO:0007669"/>
    <property type="project" value="InterPro"/>
</dbReference>
<dbReference type="InterPro" id="IPR006680">
    <property type="entry name" value="Amidohydro-rel"/>
</dbReference>
<dbReference type="EMBL" id="BONZ01000084">
    <property type="protein sequence ID" value="GIH19752.1"/>
    <property type="molecule type" value="Genomic_DNA"/>
</dbReference>
<accession>A0A8J3VUN0</accession>